<comment type="caution">
    <text evidence="4">The sequence shown here is derived from an EMBL/GenBank/DDBJ whole genome shotgun (WGS) entry which is preliminary data.</text>
</comment>
<name>A0A0D8J8L8_9BACT</name>
<dbReference type="STRING" id="1544798.LH29_15575"/>
<organism evidence="4 5">
    <name type="scientific">Draconibacterium sediminis</name>
    <dbReference type="NCBI Taxonomy" id="1544798"/>
    <lineage>
        <taxon>Bacteria</taxon>
        <taxon>Pseudomonadati</taxon>
        <taxon>Bacteroidota</taxon>
        <taxon>Bacteroidia</taxon>
        <taxon>Marinilabiliales</taxon>
        <taxon>Prolixibacteraceae</taxon>
        <taxon>Draconibacterium</taxon>
    </lineage>
</organism>
<sequence length="351" mass="40127">MNKELIVKYLNNQCSPAELEEVIRWVKNKQWSEDAKDEVIECWKSACDNVEIDDQRIDSIFDNILNEIETDNTRYLQTHNEKWNYSKVIRLISRVAVILLIPVLLLFSYTISVRNKIAQNSFQNLTDSLEVIAPLGSRTVVQLSDSTVIHLNSGSKIKYPQIFNGDSREVTLTGEAFFEVTHKKDMPFIVKTEFLNVAVLGTSFNVSAYTNQNIIETTLVKGKVRIENAKTNEELGVMIPGQHTNFNISDGTIKTSTGEVDKFIAWIDGVIIFEETPIIEVADKLSRMFNVEIVVKESIMDYNYTVTLIDEPLYQILDLMTLASPIKYSILKREKNPDGTYSKQRIILDKK</sequence>
<dbReference type="RefSeq" id="WP_045031242.1">
    <property type="nucleotide sequence ID" value="NZ_JRHC01000004.1"/>
</dbReference>
<dbReference type="GO" id="GO:0016989">
    <property type="term" value="F:sigma factor antagonist activity"/>
    <property type="evidence" value="ECO:0007669"/>
    <property type="project" value="TreeGrafter"/>
</dbReference>
<evidence type="ECO:0000313" key="5">
    <source>
        <dbReference type="Proteomes" id="UP000032544"/>
    </source>
</evidence>
<dbReference type="Pfam" id="PF04773">
    <property type="entry name" value="FecR"/>
    <property type="match status" value="1"/>
</dbReference>
<evidence type="ECO:0000259" key="2">
    <source>
        <dbReference type="Pfam" id="PF04773"/>
    </source>
</evidence>
<feature type="domain" description="FecR protein" evidence="2">
    <location>
        <begin position="136"/>
        <end position="225"/>
    </location>
</feature>
<feature type="domain" description="Protein FecR C-terminal" evidence="3">
    <location>
        <begin position="271"/>
        <end position="331"/>
    </location>
</feature>
<keyword evidence="1" id="KW-0472">Membrane</keyword>
<dbReference type="PANTHER" id="PTHR30273:SF2">
    <property type="entry name" value="PROTEIN FECR"/>
    <property type="match status" value="1"/>
</dbReference>
<dbReference type="Pfam" id="PF16344">
    <property type="entry name" value="FecR_C"/>
    <property type="match status" value="1"/>
</dbReference>
<reference evidence="4 5" key="1">
    <citation type="submission" date="2014-09" db="EMBL/GenBank/DDBJ databases">
        <title>Draft Genome Sequence of Draconibacterium sp. JN14CK-3.</title>
        <authorList>
            <person name="Dong C."/>
            <person name="Lai Q."/>
            <person name="Shao Z."/>
        </authorList>
    </citation>
    <scope>NUCLEOTIDE SEQUENCE [LARGE SCALE GENOMIC DNA]</scope>
    <source>
        <strain evidence="4 5">JN14CK-3</strain>
    </source>
</reference>
<evidence type="ECO:0000259" key="3">
    <source>
        <dbReference type="Pfam" id="PF16344"/>
    </source>
</evidence>
<evidence type="ECO:0000313" key="4">
    <source>
        <dbReference type="EMBL" id="KJF42841.1"/>
    </source>
</evidence>
<dbReference type="InterPro" id="IPR012373">
    <property type="entry name" value="Ferrdict_sens_TM"/>
</dbReference>
<dbReference type="InterPro" id="IPR006860">
    <property type="entry name" value="FecR"/>
</dbReference>
<protein>
    <recommendedName>
        <fullName evidence="6">FecR protein domain-containing protein</fullName>
    </recommendedName>
</protein>
<dbReference type="OrthoDB" id="649666at2"/>
<evidence type="ECO:0008006" key="6">
    <source>
        <dbReference type="Google" id="ProtNLM"/>
    </source>
</evidence>
<dbReference type="InterPro" id="IPR032508">
    <property type="entry name" value="FecR_C"/>
</dbReference>
<proteinExistence type="predicted"/>
<dbReference type="AlphaFoldDB" id="A0A0D8J8L8"/>
<dbReference type="PIRSF" id="PIRSF018266">
    <property type="entry name" value="FecR"/>
    <property type="match status" value="1"/>
</dbReference>
<keyword evidence="1" id="KW-0812">Transmembrane</keyword>
<dbReference type="PANTHER" id="PTHR30273">
    <property type="entry name" value="PERIPLASMIC SIGNAL SENSOR AND SIGMA FACTOR ACTIVATOR FECR-RELATED"/>
    <property type="match status" value="1"/>
</dbReference>
<accession>A0A0D8J8L8</accession>
<gene>
    <name evidence="4" type="ORF">LH29_15575</name>
</gene>
<dbReference type="EMBL" id="JRHC01000004">
    <property type="protein sequence ID" value="KJF42841.1"/>
    <property type="molecule type" value="Genomic_DNA"/>
</dbReference>
<dbReference type="Gene3D" id="2.60.120.1440">
    <property type="match status" value="1"/>
</dbReference>
<evidence type="ECO:0000256" key="1">
    <source>
        <dbReference type="SAM" id="Phobius"/>
    </source>
</evidence>
<keyword evidence="1" id="KW-1133">Transmembrane helix</keyword>
<dbReference type="Gene3D" id="3.55.50.30">
    <property type="match status" value="1"/>
</dbReference>
<feature type="transmembrane region" description="Helical" evidence="1">
    <location>
        <begin position="91"/>
        <end position="111"/>
    </location>
</feature>
<dbReference type="Proteomes" id="UP000032544">
    <property type="component" value="Unassembled WGS sequence"/>
</dbReference>
<dbReference type="FunFam" id="2.60.120.1440:FF:000001">
    <property type="entry name" value="Putative anti-sigma factor"/>
    <property type="match status" value="1"/>
</dbReference>
<keyword evidence="5" id="KW-1185">Reference proteome</keyword>